<dbReference type="PANTHER" id="PTHR11690:SF300">
    <property type="entry name" value="PICKPOCKET PROTEIN 19"/>
    <property type="match status" value="1"/>
</dbReference>
<keyword evidence="7" id="KW-0915">Sodium</keyword>
<evidence type="ECO:0000313" key="15">
    <source>
        <dbReference type="EMBL" id="RLU17153.1"/>
    </source>
</evidence>
<keyword evidence="8 12" id="KW-0406">Ion transport</keyword>
<keyword evidence="11 12" id="KW-0407">Ion channel</keyword>
<keyword evidence="6 14" id="KW-1133">Transmembrane helix</keyword>
<feature type="transmembrane region" description="Helical" evidence="14">
    <location>
        <begin position="128"/>
        <end position="149"/>
    </location>
</feature>
<dbReference type="AlphaFoldDB" id="A0A3L8DAJ7"/>
<keyword evidence="4 12" id="KW-0894">Sodium channel</keyword>
<evidence type="ECO:0000256" key="14">
    <source>
        <dbReference type="SAM" id="Phobius"/>
    </source>
</evidence>
<feature type="region of interest" description="Disordered" evidence="13">
    <location>
        <begin position="1"/>
        <end position="23"/>
    </location>
</feature>
<dbReference type="PRINTS" id="PR01078">
    <property type="entry name" value="AMINACHANNEL"/>
</dbReference>
<organism evidence="15">
    <name type="scientific">Ooceraea biroi</name>
    <name type="common">Clonal raider ant</name>
    <name type="synonym">Cerapachys biroi</name>
    <dbReference type="NCBI Taxonomy" id="2015173"/>
    <lineage>
        <taxon>Eukaryota</taxon>
        <taxon>Metazoa</taxon>
        <taxon>Ecdysozoa</taxon>
        <taxon>Arthropoda</taxon>
        <taxon>Hexapoda</taxon>
        <taxon>Insecta</taxon>
        <taxon>Pterygota</taxon>
        <taxon>Neoptera</taxon>
        <taxon>Endopterygota</taxon>
        <taxon>Hymenoptera</taxon>
        <taxon>Apocrita</taxon>
        <taxon>Aculeata</taxon>
        <taxon>Formicoidea</taxon>
        <taxon>Formicidae</taxon>
        <taxon>Dorylinae</taxon>
        <taxon>Ooceraea</taxon>
    </lineage>
</organism>
<evidence type="ECO:0000256" key="1">
    <source>
        <dbReference type="ARBA" id="ARBA00004141"/>
    </source>
</evidence>
<dbReference type="Pfam" id="PF00858">
    <property type="entry name" value="ASC"/>
    <property type="match status" value="1"/>
</dbReference>
<reference evidence="15" key="2">
    <citation type="submission" date="2018-07" db="EMBL/GenBank/DDBJ databases">
        <authorList>
            <person name="Mckenzie S.K."/>
            <person name="Kronauer D.J.C."/>
        </authorList>
    </citation>
    <scope>NUCLEOTIDE SEQUENCE</scope>
    <source>
        <strain evidence="15">Clonal line C1</strain>
    </source>
</reference>
<name>A0A3L8DAJ7_OOCBI</name>
<keyword evidence="5 12" id="KW-0812">Transmembrane</keyword>
<evidence type="ECO:0000256" key="13">
    <source>
        <dbReference type="SAM" id="MobiDB-lite"/>
    </source>
</evidence>
<evidence type="ECO:0008006" key="16">
    <source>
        <dbReference type="Google" id="ProtNLM"/>
    </source>
</evidence>
<comment type="subcellular location">
    <subcellularLocation>
        <location evidence="1">Membrane</location>
        <topology evidence="1">Multi-pass membrane protein</topology>
    </subcellularLocation>
</comment>
<accession>A0A3L8DAJ7</accession>
<proteinExistence type="inferred from homology"/>
<evidence type="ECO:0000256" key="11">
    <source>
        <dbReference type="ARBA" id="ARBA00023303"/>
    </source>
</evidence>
<dbReference type="Gene3D" id="1.10.287.770">
    <property type="entry name" value="YojJ-like"/>
    <property type="match status" value="1"/>
</dbReference>
<evidence type="ECO:0000256" key="6">
    <source>
        <dbReference type="ARBA" id="ARBA00022989"/>
    </source>
</evidence>
<feature type="transmembrane region" description="Helical" evidence="14">
    <location>
        <begin position="519"/>
        <end position="550"/>
    </location>
</feature>
<protein>
    <recommendedName>
        <fullName evidence="16">Sodium channel protein Nach</fullName>
    </recommendedName>
</protein>
<evidence type="ECO:0000256" key="12">
    <source>
        <dbReference type="RuleBase" id="RU000679"/>
    </source>
</evidence>
<keyword evidence="3 12" id="KW-0813">Transport</keyword>
<dbReference type="InterPro" id="IPR001873">
    <property type="entry name" value="ENaC"/>
</dbReference>
<dbReference type="Gene3D" id="2.60.470.10">
    <property type="entry name" value="Acid-sensing ion channels like domains"/>
    <property type="match status" value="1"/>
</dbReference>
<dbReference type="PANTHER" id="PTHR11690">
    <property type="entry name" value="AMILORIDE-SENSITIVE SODIUM CHANNEL-RELATED"/>
    <property type="match status" value="1"/>
</dbReference>
<evidence type="ECO:0000256" key="10">
    <source>
        <dbReference type="ARBA" id="ARBA00023201"/>
    </source>
</evidence>
<sequence length="609" mass="69654">MRKLNNSSSSGGSGSRFQQHPTTRCSTVRSVTALHRVPLENLLNFLQDLPPCLQVSRSHVPDMKSGQRKLGKLTRIARNATARIKSRRKKGKLFSSRILQALRYFCTHTTLHGLRYVVDRDLHMIERFLWFIVFIVSSSIAIQVIYSLAFRFQAAPTVIDLISMHYEVSNLPFPSVTLCPNDRVDWNRALELESKIFPNNTDKASLETYRRILGRLSMMSFGDFDDLEFLKNERESKLLHNFASINITHVLHEVMPRCEELLSACWWRNSNRNCCEIFEVQKTEYGFCYSFNSEMAQSSESQRSAESRPRSASGYGDWSGIKVTIHEGNITKPPDSVEIGGIVVIINGPRVWPNSGTMIPSGSMVSISLDCVSGYATQRVLELDEDKQPCQYDETGLYNQETCLALCKRYFVAKYCGCNPSFLFPATNRFRDCTIEDFTCLINYNDNFNDYIIHFDEERFRNVPSMVCDCLPECDYYIYSTQFSNVPLYNRNDIMLDVHYNGQTSFRYKTDIVITGLDLLVSFGGIIGLFLGGSLLSVVEIVYYLMIAVYSSLRWRKRTVDNDSRTPSGTMIVRTTVLPILDYSPLKPRAKRIPIFANCSLAESNLNRY</sequence>
<reference evidence="15" key="1">
    <citation type="journal article" date="2018" name="Genome Res.">
        <title>The genomic architecture and molecular evolution of ant odorant receptors.</title>
        <authorList>
            <person name="McKenzie S.K."/>
            <person name="Kronauer D.J.C."/>
        </authorList>
    </citation>
    <scope>NUCLEOTIDE SEQUENCE [LARGE SCALE GENOMIC DNA]</scope>
    <source>
        <strain evidence="15">Clonal line C1</strain>
    </source>
</reference>
<dbReference type="OrthoDB" id="5874059at2759"/>
<dbReference type="EMBL" id="QOIP01000011">
    <property type="protein sequence ID" value="RLU17153.1"/>
    <property type="molecule type" value="Genomic_DNA"/>
</dbReference>
<evidence type="ECO:0000256" key="9">
    <source>
        <dbReference type="ARBA" id="ARBA00023136"/>
    </source>
</evidence>
<comment type="caution">
    <text evidence="15">The sequence shown here is derived from an EMBL/GenBank/DDBJ whole genome shotgun (WGS) entry which is preliminary data.</text>
</comment>
<keyword evidence="9 14" id="KW-0472">Membrane</keyword>
<evidence type="ECO:0000256" key="4">
    <source>
        <dbReference type="ARBA" id="ARBA00022461"/>
    </source>
</evidence>
<evidence type="ECO:0000256" key="3">
    <source>
        <dbReference type="ARBA" id="ARBA00022448"/>
    </source>
</evidence>
<evidence type="ECO:0000256" key="7">
    <source>
        <dbReference type="ARBA" id="ARBA00023053"/>
    </source>
</evidence>
<gene>
    <name evidence="15" type="ORF">DMN91_011222</name>
</gene>
<evidence type="ECO:0000256" key="2">
    <source>
        <dbReference type="ARBA" id="ARBA00007193"/>
    </source>
</evidence>
<dbReference type="GO" id="GO:0005886">
    <property type="term" value="C:plasma membrane"/>
    <property type="evidence" value="ECO:0007669"/>
    <property type="project" value="TreeGrafter"/>
</dbReference>
<evidence type="ECO:0000256" key="5">
    <source>
        <dbReference type="ARBA" id="ARBA00022692"/>
    </source>
</evidence>
<comment type="similarity">
    <text evidence="2 12">Belongs to the amiloride-sensitive sodium channel (TC 1.A.6) family.</text>
</comment>
<keyword evidence="10 12" id="KW-0739">Sodium transport</keyword>
<evidence type="ECO:0000256" key="8">
    <source>
        <dbReference type="ARBA" id="ARBA00023065"/>
    </source>
</evidence>
<dbReference type="Proteomes" id="UP000279307">
    <property type="component" value="Chromosome 11"/>
</dbReference>
<dbReference type="GO" id="GO:0015280">
    <property type="term" value="F:ligand-gated sodium channel activity"/>
    <property type="evidence" value="ECO:0007669"/>
    <property type="project" value="TreeGrafter"/>
</dbReference>